<accession>E6TZS7</accession>
<protein>
    <submittedName>
        <fullName evidence="1">Uncharacterized protein</fullName>
    </submittedName>
</protein>
<keyword evidence="2" id="KW-1185">Reference proteome</keyword>
<sequence>MTTFFLLASFIYAIARKKITLTPVKKEVPPLSKSTRAIYDYITGKGYYVSCSLKYGLLTIPLCLRPFKIALLKRSTFSKIKKWYLSLLGWKVFVVAFEDYEKDEELKRLLQIVERRKSFFKSDHYKQTP</sequence>
<name>E6TZS7_EVAC2</name>
<dbReference type="OrthoDB" id="2878879at2"/>
<evidence type="ECO:0000313" key="2">
    <source>
        <dbReference type="Proteomes" id="UP000001401"/>
    </source>
</evidence>
<gene>
    <name evidence="1" type="ordered locus">Bcell_3140</name>
</gene>
<dbReference type="AlphaFoldDB" id="E6TZS7"/>
<dbReference type="KEGG" id="bco:Bcell_3140"/>
<evidence type="ECO:0000313" key="1">
    <source>
        <dbReference type="EMBL" id="ADU31383.1"/>
    </source>
</evidence>
<proteinExistence type="predicted"/>
<organism evidence="1 2">
    <name type="scientific">Evansella cellulosilytica (strain ATCC 21833 / DSM 2522 / FERM P-1141 / JCM 9156 / N-4)</name>
    <name type="common">Bacillus cellulosilyticus</name>
    <dbReference type="NCBI Taxonomy" id="649639"/>
    <lineage>
        <taxon>Bacteria</taxon>
        <taxon>Bacillati</taxon>
        <taxon>Bacillota</taxon>
        <taxon>Bacilli</taxon>
        <taxon>Bacillales</taxon>
        <taxon>Bacillaceae</taxon>
        <taxon>Evansella</taxon>
    </lineage>
</organism>
<dbReference type="EMBL" id="CP002394">
    <property type="protein sequence ID" value="ADU31383.1"/>
    <property type="molecule type" value="Genomic_DNA"/>
</dbReference>
<dbReference type="Proteomes" id="UP000001401">
    <property type="component" value="Chromosome"/>
</dbReference>
<dbReference type="HOGENOM" id="CLU_1944364_0_0_9"/>
<dbReference type="RefSeq" id="WP_013489714.1">
    <property type="nucleotide sequence ID" value="NC_014829.1"/>
</dbReference>
<reference evidence="1 2" key="1">
    <citation type="submission" date="2010-12" db="EMBL/GenBank/DDBJ databases">
        <title>Complete sequence of Bacillus cellulosilyticus DSM 2522.</title>
        <authorList>
            <consortium name="US DOE Joint Genome Institute"/>
            <person name="Lucas S."/>
            <person name="Copeland A."/>
            <person name="Lapidus A."/>
            <person name="Cheng J.-F."/>
            <person name="Bruce D."/>
            <person name="Goodwin L."/>
            <person name="Pitluck S."/>
            <person name="Chertkov O."/>
            <person name="Detter J.C."/>
            <person name="Han C."/>
            <person name="Tapia R."/>
            <person name="Land M."/>
            <person name="Hauser L."/>
            <person name="Jeffries C."/>
            <person name="Kyrpides N."/>
            <person name="Ivanova N."/>
            <person name="Mikhailova N."/>
            <person name="Brumm P."/>
            <person name="Mead D."/>
            <person name="Woyke T."/>
        </authorList>
    </citation>
    <scope>NUCLEOTIDE SEQUENCE [LARGE SCALE GENOMIC DNA]</scope>
    <source>
        <strain evidence="2">ATCC 21833 / DSM 2522 / FERM P-1141 / JCM 9156 / N-4</strain>
    </source>
</reference>